<evidence type="ECO:0008006" key="4">
    <source>
        <dbReference type="Google" id="ProtNLM"/>
    </source>
</evidence>
<comment type="caution">
    <text evidence="2">The sequence shown here is derived from an EMBL/GenBank/DDBJ whole genome shotgun (WGS) entry which is preliminary data.</text>
</comment>
<dbReference type="EMBL" id="PUHY01000012">
    <property type="protein sequence ID" value="PQO31945.1"/>
    <property type="molecule type" value="Genomic_DNA"/>
</dbReference>
<organism evidence="2 3">
    <name type="scientific">Blastopirellula marina</name>
    <dbReference type="NCBI Taxonomy" id="124"/>
    <lineage>
        <taxon>Bacteria</taxon>
        <taxon>Pseudomonadati</taxon>
        <taxon>Planctomycetota</taxon>
        <taxon>Planctomycetia</taxon>
        <taxon>Pirellulales</taxon>
        <taxon>Pirellulaceae</taxon>
        <taxon>Blastopirellula</taxon>
    </lineage>
</organism>
<protein>
    <recommendedName>
        <fullName evidence="4">Transmembrane protein</fullName>
    </recommendedName>
</protein>
<reference evidence="2 3" key="1">
    <citation type="submission" date="2018-02" db="EMBL/GenBank/DDBJ databases">
        <title>Comparative genomes isolates from brazilian mangrove.</title>
        <authorList>
            <person name="Araujo J.E."/>
            <person name="Taketani R.G."/>
            <person name="Silva M.C.P."/>
            <person name="Loureco M.V."/>
            <person name="Andreote F.D."/>
        </authorList>
    </citation>
    <scope>NUCLEOTIDE SEQUENCE [LARGE SCALE GENOMIC DNA]</scope>
    <source>
        <strain evidence="2 3">Hex-1 MGV</strain>
    </source>
</reference>
<evidence type="ECO:0000313" key="3">
    <source>
        <dbReference type="Proteomes" id="UP000238322"/>
    </source>
</evidence>
<accession>A0A2S8FIC5</accession>
<keyword evidence="1" id="KW-0812">Transmembrane</keyword>
<proteinExistence type="predicted"/>
<evidence type="ECO:0000256" key="1">
    <source>
        <dbReference type="SAM" id="Phobius"/>
    </source>
</evidence>
<feature type="transmembrane region" description="Helical" evidence="1">
    <location>
        <begin position="77"/>
        <end position="96"/>
    </location>
</feature>
<dbReference type="Proteomes" id="UP000238322">
    <property type="component" value="Unassembled WGS sequence"/>
</dbReference>
<feature type="transmembrane region" description="Helical" evidence="1">
    <location>
        <begin position="12"/>
        <end position="33"/>
    </location>
</feature>
<keyword evidence="1" id="KW-0472">Membrane</keyword>
<gene>
    <name evidence="2" type="ORF">C5Y83_16975</name>
</gene>
<evidence type="ECO:0000313" key="2">
    <source>
        <dbReference type="EMBL" id="PQO31945.1"/>
    </source>
</evidence>
<keyword evidence="1" id="KW-1133">Transmembrane helix</keyword>
<name>A0A2S8FIC5_9BACT</name>
<dbReference type="AlphaFoldDB" id="A0A2S8FIC5"/>
<sequence length="114" mass="12934">MFLFGRNDCTLLRTVLSTILVFFALWMATSVVIPATNPASSPSDEEIIWRRTDSGWVRAEDWLVKRDYLYHQPSPPVYPLAALPMVVLLSVTALVLGQPATKRKKSIRPRRANH</sequence>